<name>A0A238XLV7_9FLAO</name>
<feature type="transmembrane region" description="Helical" evidence="7">
    <location>
        <begin position="6"/>
        <end position="24"/>
    </location>
</feature>
<dbReference type="InterPro" id="IPR005115">
    <property type="entry name" value="Gly_transporter"/>
</dbReference>
<dbReference type="AlphaFoldDB" id="A0A238XLV7"/>
<feature type="domain" description="Glycine transporter" evidence="8">
    <location>
        <begin position="92"/>
        <end position="165"/>
    </location>
</feature>
<proteinExistence type="inferred from homology"/>
<dbReference type="Proteomes" id="UP000198384">
    <property type="component" value="Unassembled WGS sequence"/>
</dbReference>
<protein>
    <submittedName>
        <fullName evidence="9">Uncharacterized membrane protein YeiH</fullName>
    </submittedName>
</protein>
<feature type="transmembrane region" description="Helical" evidence="7">
    <location>
        <begin position="90"/>
        <end position="110"/>
    </location>
</feature>
<keyword evidence="5 7" id="KW-1133">Transmembrane helix</keyword>
<keyword evidence="6 7" id="KW-0472">Membrane</keyword>
<evidence type="ECO:0000256" key="3">
    <source>
        <dbReference type="ARBA" id="ARBA00022475"/>
    </source>
</evidence>
<accession>A0A238XLV7</accession>
<evidence type="ECO:0000256" key="7">
    <source>
        <dbReference type="SAM" id="Phobius"/>
    </source>
</evidence>
<sequence>MNFFDLLDLLGTIAFATSGALVAINKKLDPFGVFMVAFVTALGGGTLRDVLIGKEPVGWMLETYYVFTIIATTIVTIVIRNHIKYLSKSLFLFDTIGLGIFTITGTQIGVESNFNPIISIALGIITASFGGVIRDILCTQIPVIFRKEIYATAAFIGSITFLILNKFDLPINMIYVITTSIVIVIRIIAVKFHLSLPTFYTKE</sequence>
<dbReference type="PANTHER" id="PTHR30506">
    <property type="entry name" value="INNER MEMBRANE PROTEIN"/>
    <property type="match status" value="1"/>
</dbReference>
<evidence type="ECO:0000256" key="1">
    <source>
        <dbReference type="ARBA" id="ARBA00004651"/>
    </source>
</evidence>
<evidence type="ECO:0000256" key="4">
    <source>
        <dbReference type="ARBA" id="ARBA00022692"/>
    </source>
</evidence>
<dbReference type="Pfam" id="PF03458">
    <property type="entry name" value="Gly_transporter"/>
    <property type="match status" value="2"/>
</dbReference>
<feature type="transmembrane region" description="Helical" evidence="7">
    <location>
        <begin position="31"/>
        <end position="52"/>
    </location>
</feature>
<feature type="transmembrane region" description="Helical" evidence="7">
    <location>
        <begin position="64"/>
        <end position="83"/>
    </location>
</feature>
<feature type="transmembrane region" description="Helical" evidence="7">
    <location>
        <begin position="173"/>
        <end position="194"/>
    </location>
</feature>
<dbReference type="RefSeq" id="WP_089381884.1">
    <property type="nucleotide sequence ID" value="NZ_FZNT01000006.1"/>
</dbReference>
<organism evidence="9 10">
    <name type="scientific">Lutibacter agarilyticus</name>
    <dbReference type="NCBI Taxonomy" id="1109740"/>
    <lineage>
        <taxon>Bacteria</taxon>
        <taxon>Pseudomonadati</taxon>
        <taxon>Bacteroidota</taxon>
        <taxon>Flavobacteriia</taxon>
        <taxon>Flavobacteriales</taxon>
        <taxon>Flavobacteriaceae</taxon>
        <taxon>Lutibacter</taxon>
    </lineage>
</organism>
<dbReference type="EMBL" id="FZNT01000006">
    <property type="protein sequence ID" value="SNR59314.1"/>
    <property type="molecule type" value="Genomic_DNA"/>
</dbReference>
<evidence type="ECO:0000313" key="9">
    <source>
        <dbReference type="EMBL" id="SNR59314.1"/>
    </source>
</evidence>
<evidence type="ECO:0000259" key="8">
    <source>
        <dbReference type="Pfam" id="PF03458"/>
    </source>
</evidence>
<dbReference type="PANTHER" id="PTHR30506:SF3">
    <property type="entry name" value="UPF0126 INNER MEMBRANE PROTEIN YADS-RELATED"/>
    <property type="match status" value="1"/>
</dbReference>
<comment type="similarity">
    <text evidence="2">Belongs to the UPF0126 family.</text>
</comment>
<evidence type="ECO:0000256" key="2">
    <source>
        <dbReference type="ARBA" id="ARBA00008193"/>
    </source>
</evidence>
<evidence type="ECO:0000313" key="10">
    <source>
        <dbReference type="Proteomes" id="UP000198384"/>
    </source>
</evidence>
<comment type="subcellular location">
    <subcellularLocation>
        <location evidence="1">Cell membrane</location>
        <topology evidence="1">Multi-pass membrane protein</topology>
    </subcellularLocation>
</comment>
<evidence type="ECO:0000256" key="5">
    <source>
        <dbReference type="ARBA" id="ARBA00022989"/>
    </source>
</evidence>
<evidence type="ECO:0000256" key="6">
    <source>
        <dbReference type="ARBA" id="ARBA00023136"/>
    </source>
</evidence>
<feature type="transmembrane region" description="Helical" evidence="7">
    <location>
        <begin position="116"/>
        <end position="137"/>
    </location>
</feature>
<dbReference type="OrthoDB" id="9791874at2"/>
<keyword evidence="10" id="KW-1185">Reference proteome</keyword>
<feature type="transmembrane region" description="Helical" evidence="7">
    <location>
        <begin position="149"/>
        <end position="167"/>
    </location>
</feature>
<reference evidence="9 10" key="1">
    <citation type="submission" date="2017-06" db="EMBL/GenBank/DDBJ databases">
        <authorList>
            <person name="Kim H.J."/>
            <person name="Triplett B.A."/>
        </authorList>
    </citation>
    <scope>NUCLEOTIDE SEQUENCE [LARGE SCALE GENOMIC DNA]</scope>
    <source>
        <strain evidence="9 10">DSM 29150</strain>
    </source>
</reference>
<dbReference type="GO" id="GO:0005886">
    <property type="term" value="C:plasma membrane"/>
    <property type="evidence" value="ECO:0007669"/>
    <property type="project" value="UniProtKB-SubCell"/>
</dbReference>
<keyword evidence="4 7" id="KW-0812">Transmembrane</keyword>
<keyword evidence="3" id="KW-1003">Cell membrane</keyword>
<feature type="domain" description="Glycine transporter" evidence="8">
    <location>
        <begin position="6"/>
        <end position="79"/>
    </location>
</feature>
<gene>
    <name evidence="9" type="ORF">SAMN06265371_106125</name>
</gene>